<dbReference type="EMBL" id="CAJNNV010012223">
    <property type="protein sequence ID" value="CAE8600509.1"/>
    <property type="molecule type" value="Genomic_DNA"/>
</dbReference>
<keyword evidence="2" id="KW-0285">Flavoprotein</keyword>
<sequence length="450" mass="50558">MTAVQKPRVLIIGGQFSGTFCARELKKKFNVTVVDAKEYFEYTPGVLRAFVKPAHLDSLTFTLQPVLERKMGVKFIWGEVKELNGEKKTATIKPMFSSQMDTVAFEYCIICAGCNFGPFKPMGESLWFPTVHEEARKVSDWKHIDERFIEGRRRHVLEEYHKLTALNKKKATILVVGAGFIGVEWATEIDHFFPDIKLTIIDFLPRCLGPLPDSAANYCSEYMSASGIKEFYDCKFDPKNPDFWKKIELPDGADETYVCIGVKASNYFMPQCTLSDKGPGGGGWIHFNKHLQVVKKPTEGGAVWGDGTIYAVGDCNLGCIGEPPNFEMPPVPKISYPGEEQALHACKNVFIQEAAKGKSSPPKLINTWWPWGAGMFATSLGPHDACFVMGANENKGSGYMVNWWIPASLQKEIIETSKVDECADRWVGICIWHFVHHTPIHLWGKAPWFL</sequence>
<reference evidence="7" key="1">
    <citation type="submission" date="2021-02" db="EMBL/GenBank/DDBJ databases">
        <authorList>
            <person name="Dougan E. K."/>
            <person name="Rhodes N."/>
            <person name="Thang M."/>
            <person name="Chan C."/>
        </authorList>
    </citation>
    <scope>NUCLEOTIDE SEQUENCE</scope>
</reference>
<dbReference type="EMBL" id="CAJNNV010007908">
    <property type="protein sequence ID" value="CAE8595531.1"/>
    <property type="molecule type" value="Genomic_DNA"/>
</dbReference>
<dbReference type="PANTHER" id="PTHR43735">
    <property type="entry name" value="APOPTOSIS-INDUCING FACTOR 1"/>
    <property type="match status" value="1"/>
</dbReference>
<keyword evidence="4" id="KW-0560">Oxidoreductase</keyword>
<dbReference type="GO" id="GO:0004174">
    <property type="term" value="F:electron-transferring-flavoprotein dehydrogenase activity"/>
    <property type="evidence" value="ECO:0007669"/>
    <property type="project" value="TreeGrafter"/>
</dbReference>
<feature type="domain" description="FAD/NAD(P)-binding" evidence="5">
    <location>
        <begin position="8"/>
        <end position="316"/>
    </location>
</feature>
<evidence type="ECO:0000256" key="2">
    <source>
        <dbReference type="ARBA" id="ARBA00022630"/>
    </source>
</evidence>
<dbReference type="InterPro" id="IPR023753">
    <property type="entry name" value="FAD/NAD-binding_dom"/>
</dbReference>
<dbReference type="GO" id="GO:0005737">
    <property type="term" value="C:cytoplasm"/>
    <property type="evidence" value="ECO:0007669"/>
    <property type="project" value="TreeGrafter"/>
</dbReference>
<comment type="caution">
    <text evidence="7">The sequence shown here is derived from an EMBL/GenBank/DDBJ whole genome shotgun (WGS) entry which is preliminary data.</text>
</comment>
<dbReference type="OrthoDB" id="405894at2759"/>
<gene>
    <name evidence="6" type="ORF">PGLA1383_LOCUS14040</name>
    <name evidence="7" type="ORF">PGLA1383_LOCUS18830</name>
    <name evidence="8" type="ORF">PGLA2088_LOCUS37958</name>
</gene>
<keyword evidence="3" id="KW-0274">FAD</keyword>
<dbReference type="Proteomes" id="UP000654075">
    <property type="component" value="Unassembled WGS sequence"/>
</dbReference>
<evidence type="ECO:0000259" key="5">
    <source>
        <dbReference type="Pfam" id="PF07992"/>
    </source>
</evidence>
<evidence type="ECO:0000256" key="1">
    <source>
        <dbReference type="ARBA" id="ARBA00006442"/>
    </source>
</evidence>
<evidence type="ECO:0000256" key="4">
    <source>
        <dbReference type="ARBA" id="ARBA00023002"/>
    </source>
</evidence>
<dbReference type="PANTHER" id="PTHR43735:SF3">
    <property type="entry name" value="FERROPTOSIS SUPPRESSOR PROTEIN 1"/>
    <property type="match status" value="1"/>
</dbReference>
<accession>A0A813EJK7</accession>
<keyword evidence="9" id="KW-1185">Reference proteome</keyword>
<dbReference type="Gene3D" id="3.50.50.100">
    <property type="match status" value="1"/>
</dbReference>
<evidence type="ECO:0000256" key="3">
    <source>
        <dbReference type="ARBA" id="ARBA00022827"/>
    </source>
</evidence>
<proteinExistence type="inferred from homology"/>
<dbReference type="EMBL" id="CAJNNW010032628">
    <property type="protein sequence ID" value="CAE8714352.1"/>
    <property type="molecule type" value="Genomic_DNA"/>
</dbReference>
<evidence type="ECO:0000313" key="6">
    <source>
        <dbReference type="EMBL" id="CAE8595531.1"/>
    </source>
</evidence>
<dbReference type="Pfam" id="PF07992">
    <property type="entry name" value="Pyr_redox_2"/>
    <property type="match status" value="1"/>
</dbReference>
<protein>
    <recommendedName>
        <fullName evidence="5">FAD/NAD(P)-binding domain-containing protein</fullName>
    </recommendedName>
</protein>
<comment type="similarity">
    <text evidence="1">Belongs to the FAD-dependent oxidoreductase family.</text>
</comment>
<evidence type="ECO:0000313" key="7">
    <source>
        <dbReference type="EMBL" id="CAE8600509.1"/>
    </source>
</evidence>
<dbReference type="GO" id="GO:0050660">
    <property type="term" value="F:flavin adenine dinucleotide binding"/>
    <property type="evidence" value="ECO:0007669"/>
    <property type="project" value="TreeGrafter"/>
</dbReference>
<dbReference type="AlphaFoldDB" id="A0A813EJK7"/>
<organism evidence="7 9">
    <name type="scientific">Polarella glacialis</name>
    <name type="common">Dinoflagellate</name>
    <dbReference type="NCBI Taxonomy" id="89957"/>
    <lineage>
        <taxon>Eukaryota</taxon>
        <taxon>Sar</taxon>
        <taxon>Alveolata</taxon>
        <taxon>Dinophyceae</taxon>
        <taxon>Suessiales</taxon>
        <taxon>Suessiaceae</taxon>
        <taxon>Polarella</taxon>
    </lineage>
</organism>
<dbReference type="SUPFAM" id="SSF51905">
    <property type="entry name" value="FAD/NAD(P)-binding domain"/>
    <property type="match status" value="2"/>
</dbReference>
<evidence type="ECO:0000313" key="9">
    <source>
        <dbReference type="Proteomes" id="UP000654075"/>
    </source>
</evidence>
<dbReference type="InterPro" id="IPR036188">
    <property type="entry name" value="FAD/NAD-bd_sf"/>
</dbReference>
<dbReference type="Proteomes" id="UP000626109">
    <property type="component" value="Unassembled WGS sequence"/>
</dbReference>
<name>A0A813EJK7_POLGL</name>
<evidence type="ECO:0000313" key="8">
    <source>
        <dbReference type="EMBL" id="CAE8714352.1"/>
    </source>
</evidence>